<keyword evidence="2" id="KW-0378">Hydrolase</keyword>
<dbReference type="Gene3D" id="3.30.379.10">
    <property type="entry name" value="Chitobiase/beta-hexosaminidase domain 2-like"/>
    <property type="match status" value="1"/>
</dbReference>
<dbReference type="Gene3D" id="1.20.120.670">
    <property type="entry name" value="N-acetyl-b-d-glucoasminidase"/>
    <property type="match status" value="1"/>
</dbReference>
<keyword evidence="1 9" id="KW-0732">Signal</keyword>
<evidence type="ECO:0000256" key="3">
    <source>
        <dbReference type="ARBA" id="ARBA00023180"/>
    </source>
</evidence>
<comment type="similarity">
    <text evidence="6">Belongs to the glycosyl hydrolase 89 family.</text>
</comment>
<keyword evidence="3" id="KW-0325">Glycoprotein</keyword>
<name>A0A6P3YFX3_DINQU</name>
<dbReference type="GO" id="GO:0048731">
    <property type="term" value="P:system development"/>
    <property type="evidence" value="ECO:0007669"/>
    <property type="project" value="UniProtKB-ARBA"/>
</dbReference>
<dbReference type="AlphaFoldDB" id="A0A6P3YFX3"/>
<dbReference type="CTD" id="4669"/>
<protein>
    <recommendedName>
        <fullName evidence="8">Alpha-N-acetylglucosaminidase</fullName>
        <ecNumber evidence="7">3.2.1.50</ecNumber>
    </recommendedName>
</protein>
<feature type="domain" description="Alpha-N-acetylglucosaminidase C-terminal" evidence="12">
    <location>
        <begin position="489"/>
        <end position="747"/>
    </location>
</feature>
<evidence type="ECO:0000259" key="10">
    <source>
        <dbReference type="Pfam" id="PF05089"/>
    </source>
</evidence>
<dbReference type="InterPro" id="IPR024732">
    <property type="entry name" value="NAGLU_C"/>
</dbReference>
<evidence type="ECO:0000313" key="13">
    <source>
        <dbReference type="Proteomes" id="UP000515204"/>
    </source>
</evidence>
<keyword evidence="4" id="KW-0326">Glycosidase</keyword>
<dbReference type="PANTHER" id="PTHR12872:SF1">
    <property type="entry name" value="ALPHA-N-ACETYLGLUCOSAMINIDASE"/>
    <property type="match status" value="1"/>
</dbReference>
<dbReference type="PANTHER" id="PTHR12872">
    <property type="entry name" value="ALPHA-N-ACETYLGLUCOSAMINIDASE"/>
    <property type="match status" value="1"/>
</dbReference>
<dbReference type="Pfam" id="PF12972">
    <property type="entry name" value="NAGLU_C"/>
    <property type="match status" value="1"/>
</dbReference>
<sequence>MDVVILRLLLPIIIFGLFISSSSQYRKPDPFQNTLGHIKPHALPEVQEKAAKDVARRLLGNETAELFVMIVDNNLGPVDKDTFKITKNPLGKIEIRGTTGVAITWGLNYYLKNYCNVHVSWDGTQIDLPNVLPDIKIKITSNDRFRYYQNVCTAGYSTAWWQWQQWERHIDWMAFNGINLALAFTAQEAIWQKLFRELNLTQVEIDEHLGGPAFLPWARMGNMRGFGGPLSSNWHNRTVRLQHQILQRMRNLGIVPVLPAFAGHVPRAFARLFPDSNMTKVEPWNKFEEKYCCPYLLEPTEPLFHTIGEKFLRMYIDEFGTDHIYNCDTFNENEPGNSELAYLSNVGRSVFRAMNAVDPQAVWLMQGWLFVHDFIFWTEPRVRSFLTSVPVGRMLVLDLQSEQFPQYGRLKSYYGQPFIWCMLHNFGGTLGMFGSAQIINQRTFEARHINGSTMVGIGLTPEGINQNYVIYELMNEMGYRHEPVYLDSWFESYATRRYGAWNEYAVAAWKRLGRTVYNFVGVERIRGHYVITRRPSLNISPWVWYNREDFYDTWNMFLKARYGRGNNTLYRHDVVDITRQALQLMADNIYMNVVDCYRKRNITGFRSHAAALLDLFDDLETILASGSNFLLGTWLDQAKNMAVNEEERRSYEYNARNQITLWGPNGEIRDYANKQWSGVVTNYFKPRWTLFLEALEKSLVERTRLNMTEINNRMFLEVEEPFTFSTKLYPVEPKGDTLDIATKIISKWLAKKNHSRVQRHVRREPKLFFARKGGVAGREQKGGIMSDKYMNIYSV</sequence>
<dbReference type="KEGG" id="dqu:106751979"/>
<dbReference type="InterPro" id="IPR029018">
    <property type="entry name" value="Hex-like_dom2"/>
</dbReference>
<evidence type="ECO:0000256" key="1">
    <source>
        <dbReference type="ARBA" id="ARBA00022729"/>
    </source>
</evidence>
<dbReference type="EC" id="3.2.1.50" evidence="7"/>
<evidence type="ECO:0000256" key="8">
    <source>
        <dbReference type="ARBA" id="ARBA00072202"/>
    </source>
</evidence>
<accession>A0A6P3YFX3</accession>
<dbReference type="Gene3D" id="3.20.20.80">
    <property type="entry name" value="Glycosidases"/>
    <property type="match status" value="1"/>
</dbReference>
<reference evidence="14" key="1">
    <citation type="submission" date="2025-08" db="UniProtKB">
        <authorList>
            <consortium name="RefSeq"/>
        </authorList>
    </citation>
    <scope>IDENTIFICATION</scope>
</reference>
<dbReference type="InterPro" id="IPR024240">
    <property type="entry name" value="NAGLU_N"/>
</dbReference>
<dbReference type="InterPro" id="IPR024733">
    <property type="entry name" value="NAGLU_tim-barrel"/>
</dbReference>
<feature type="domain" description="Alpha-N-acetylglucosaminidase tim-barrel" evidence="10">
    <location>
        <begin position="146"/>
        <end position="480"/>
    </location>
</feature>
<evidence type="ECO:0000259" key="12">
    <source>
        <dbReference type="Pfam" id="PF12972"/>
    </source>
</evidence>
<dbReference type="FunFam" id="3.20.20.80:FF:000107">
    <property type="entry name" value="Alpha-N-acetylglucosaminidase family"/>
    <property type="match status" value="1"/>
</dbReference>
<dbReference type="GeneID" id="106751979"/>
<dbReference type="RefSeq" id="XP_014488804.1">
    <property type="nucleotide sequence ID" value="XM_014633318.1"/>
</dbReference>
<dbReference type="OrthoDB" id="64736at2759"/>
<proteinExistence type="inferred from homology"/>
<evidence type="ECO:0000256" key="4">
    <source>
        <dbReference type="ARBA" id="ARBA00023295"/>
    </source>
</evidence>
<dbReference type="Pfam" id="PF05089">
    <property type="entry name" value="NAGLU"/>
    <property type="match status" value="1"/>
</dbReference>
<dbReference type="Proteomes" id="UP000515204">
    <property type="component" value="Unplaced"/>
</dbReference>
<feature type="domain" description="Alpha-N-acetylglucosaminidase N-terminal" evidence="11">
    <location>
        <begin position="50"/>
        <end position="133"/>
    </location>
</feature>
<evidence type="ECO:0000259" key="11">
    <source>
        <dbReference type="Pfam" id="PF12971"/>
    </source>
</evidence>
<evidence type="ECO:0000256" key="5">
    <source>
        <dbReference type="ARBA" id="ARBA00052030"/>
    </source>
</evidence>
<evidence type="ECO:0000313" key="14">
    <source>
        <dbReference type="RefSeq" id="XP_014488804.1"/>
    </source>
</evidence>
<keyword evidence="13" id="KW-1185">Reference proteome</keyword>
<organism evidence="13 14">
    <name type="scientific">Dinoponera quadriceps</name>
    <name type="common">South American ant</name>
    <dbReference type="NCBI Taxonomy" id="609295"/>
    <lineage>
        <taxon>Eukaryota</taxon>
        <taxon>Metazoa</taxon>
        <taxon>Ecdysozoa</taxon>
        <taxon>Arthropoda</taxon>
        <taxon>Hexapoda</taxon>
        <taxon>Insecta</taxon>
        <taxon>Pterygota</taxon>
        <taxon>Neoptera</taxon>
        <taxon>Endopterygota</taxon>
        <taxon>Hymenoptera</taxon>
        <taxon>Apocrita</taxon>
        <taxon>Aculeata</taxon>
        <taxon>Formicoidea</taxon>
        <taxon>Formicidae</taxon>
        <taxon>Ponerinae</taxon>
        <taxon>Ponerini</taxon>
        <taxon>Dinoponera</taxon>
    </lineage>
</organism>
<dbReference type="Pfam" id="PF12971">
    <property type="entry name" value="NAGLU_N"/>
    <property type="match status" value="1"/>
</dbReference>
<evidence type="ECO:0000256" key="2">
    <source>
        <dbReference type="ARBA" id="ARBA00022801"/>
    </source>
</evidence>
<dbReference type="GO" id="GO:0004561">
    <property type="term" value="F:alpha-N-acetylglucosaminidase activity"/>
    <property type="evidence" value="ECO:0007669"/>
    <property type="project" value="UniProtKB-EC"/>
</dbReference>
<evidence type="ECO:0000256" key="7">
    <source>
        <dbReference type="ARBA" id="ARBA00066522"/>
    </source>
</evidence>
<feature type="chain" id="PRO_5027857261" description="Alpha-N-acetylglucosaminidase" evidence="9">
    <location>
        <begin position="25"/>
        <end position="795"/>
    </location>
</feature>
<comment type="catalytic activity">
    <reaction evidence="5">
        <text>Hydrolysis of terminal non-reducing N-acetyl-D-glucosamine residues in N-acetyl-alpha-D-glucosaminides.</text>
        <dbReference type="EC" id="3.2.1.50"/>
    </reaction>
</comment>
<gene>
    <name evidence="14" type="primary">LOC106751979</name>
</gene>
<evidence type="ECO:0000256" key="6">
    <source>
        <dbReference type="ARBA" id="ARBA00060996"/>
    </source>
</evidence>
<evidence type="ECO:0000256" key="9">
    <source>
        <dbReference type="SAM" id="SignalP"/>
    </source>
</evidence>
<dbReference type="InterPro" id="IPR007781">
    <property type="entry name" value="NAGLU"/>
</dbReference>
<feature type="signal peptide" evidence="9">
    <location>
        <begin position="1"/>
        <end position="24"/>
    </location>
</feature>